<reference evidence="1 2" key="2">
    <citation type="submission" date="2015-01" db="EMBL/GenBank/DDBJ databases">
        <authorList>
            <consortium name="NBRP consortium"/>
            <person name="Sawabe T."/>
            <person name="Meirelles P."/>
            <person name="Feng G."/>
            <person name="Sayaka M."/>
            <person name="Hattori M."/>
            <person name="Ohkuma M."/>
        </authorList>
    </citation>
    <scope>NUCLEOTIDE SEQUENCE [LARGE SCALE GENOMIC DNA]</scope>
    <source>
        <strain evidence="2">JCM 19231</strain>
    </source>
</reference>
<dbReference type="Proteomes" id="UP000031671">
    <property type="component" value="Unassembled WGS sequence"/>
</dbReference>
<organism evidence="1 2">
    <name type="scientific">Vibrio ishigakensis</name>
    <dbReference type="NCBI Taxonomy" id="1481914"/>
    <lineage>
        <taxon>Bacteria</taxon>
        <taxon>Pseudomonadati</taxon>
        <taxon>Pseudomonadota</taxon>
        <taxon>Gammaproteobacteria</taxon>
        <taxon>Vibrionales</taxon>
        <taxon>Vibrionaceae</taxon>
        <taxon>Vibrio</taxon>
    </lineage>
</organism>
<comment type="caution">
    <text evidence="1">The sequence shown here is derived from an EMBL/GenBank/DDBJ whole genome shotgun (WGS) entry which is preliminary data.</text>
</comment>
<dbReference type="InterPro" id="IPR018772">
    <property type="entry name" value="Transcription_activator_HlyU"/>
</dbReference>
<dbReference type="EMBL" id="BBRZ01000047">
    <property type="protein sequence ID" value="GAM57209.1"/>
    <property type="molecule type" value="Genomic_DNA"/>
</dbReference>
<dbReference type="AlphaFoldDB" id="A0A0B8P2K5"/>
<sequence>MGWLSRLFGGSKEQKAVEVEPEEYKGYLIYAETYCGKWSVSHCWSNHPR</sequence>
<evidence type="ECO:0000313" key="2">
    <source>
        <dbReference type="Proteomes" id="UP000031671"/>
    </source>
</evidence>
<keyword evidence="2" id="KW-1185">Reference proteome</keyword>
<proteinExistence type="predicted"/>
<evidence type="ECO:0000313" key="1">
    <source>
        <dbReference type="EMBL" id="GAM57209.1"/>
    </source>
</evidence>
<accession>A0A0B8P2K5</accession>
<protein>
    <submittedName>
        <fullName evidence="1">Uncharacterized protein</fullName>
    </submittedName>
</protein>
<reference evidence="1 2" key="1">
    <citation type="submission" date="2015-01" db="EMBL/GenBank/DDBJ databases">
        <title>Vibrio sp. C1 JCM 19231 whole genome shotgun sequence.</title>
        <authorList>
            <person name="Sawabe T."/>
            <person name="Meirelles P."/>
            <person name="Feng G."/>
            <person name="Sayaka M."/>
            <person name="Hattori M."/>
            <person name="Ohkuma M."/>
        </authorList>
    </citation>
    <scope>NUCLEOTIDE SEQUENCE [LARGE SCALE GENOMIC DNA]</scope>
    <source>
        <strain evidence="2">JCM 19231</strain>
    </source>
</reference>
<dbReference type="Pfam" id="PF10115">
    <property type="entry name" value="HlyU"/>
    <property type="match status" value="1"/>
</dbReference>
<gene>
    <name evidence="1" type="ORF">JCM19231_1650</name>
</gene>
<name>A0A0B8P2K5_9VIBR</name>